<evidence type="ECO:0000313" key="5">
    <source>
        <dbReference type="EMBL" id="MFC0532884.1"/>
    </source>
</evidence>
<protein>
    <recommendedName>
        <fullName evidence="3">Methyltransferase</fullName>
        <ecNumber evidence="3">2.1.1.-</ecNumber>
    </recommendedName>
</protein>
<keyword evidence="1 5" id="KW-0489">Methyltransferase</keyword>
<evidence type="ECO:0000256" key="1">
    <source>
        <dbReference type="ARBA" id="ARBA00022603"/>
    </source>
</evidence>
<dbReference type="RefSeq" id="WP_377259788.1">
    <property type="nucleotide sequence ID" value="NZ_JBHLUH010000077.1"/>
</dbReference>
<evidence type="ECO:0000313" key="6">
    <source>
        <dbReference type="Proteomes" id="UP001589867"/>
    </source>
</evidence>
<dbReference type="EMBL" id="JBHLUH010000077">
    <property type="protein sequence ID" value="MFC0532884.1"/>
    <property type="molecule type" value="Genomic_DNA"/>
</dbReference>
<keyword evidence="2" id="KW-0808">Transferase</keyword>
<gene>
    <name evidence="5" type="ORF">ACFFIA_35225</name>
</gene>
<dbReference type="Pfam" id="PF01555">
    <property type="entry name" value="N6_N4_Mtase"/>
    <property type="match status" value="1"/>
</dbReference>
<reference evidence="5 6" key="1">
    <citation type="submission" date="2024-09" db="EMBL/GenBank/DDBJ databases">
        <authorList>
            <person name="Sun Q."/>
            <person name="Mori K."/>
        </authorList>
    </citation>
    <scope>NUCLEOTIDE SEQUENCE [LARGE SCALE GENOMIC DNA]</scope>
    <source>
        <strain evidence="5 6">TBRC 3947</strain>
    </source>
</reference>
<dbReference type="SUPFAM" id="SSF53335">
    <property type="entry name" value="S-adenosyl-L-methionine-dependent methyltransferases"/>
    <property type="match status" value="1"/>
</dbReference>
<evidence type="ECO:0000256" key="3">
    <source>
        <dbReference type="RuleBase" id="RU362026"/>
    </source>
</evidence>
<dbReference type="Gene3D" id="3.40.50.150">
    <property type="entry name" value="Vaccinia Virus protein VP39"/>
    <property type="match status" value="2"/>
</dbReference>
<dbReference type="InterPro" id="IPR002941">
    <property type="entry name" value="DNA_methylase_N4/N6"/>
</dbReference>
<dbReference type="GO" id="GO:0032259">
    <property type="term" value="P:methylation"/>
    <property type="evidence" value="ECO:0007669"/>
    <property type="project" value="UniProtKB-KW"/>
</dbReference>
<dbReference type="Proteomes" id="UP001589867">
    <property type="component" value="Unassembled WGS sequence"/>
</dbReference>
<dbReference type="EC" id="2.1.1.-" evidence="3"/>
<dbReference type="CDD" id="cd02440">
    <property type="entry name" value="AdoMet_MTases"/>
    <property type="match status" value="1"/>
</dbReference>
<dbReference type="GO" id="GO:0008168">
    <property type="term" value="F:methyltransferase activity"/>
    <property type="evidence" value="ECO:0007669"/>
    <property type="project" value="UniProtKB-KW"/>
</dbReference>
<feature type="domain" description="DNA methylase N-4/N-6" evidence="4">
    <location>
        <begin position="25"/>
        <end position="79"/>
    </location>
</feature>
<dbReference type="InterPro" id="IPR001091">
    <property type="entry name" value="RM_Methyltransferase"/>
</dbReference>
<comment type="caution">
    <text evidence="5">The sequence shown here is derived from an EMBL/GenBank/DDBJ whole genome shotgun (WGS) entry which is preliminary data.</text>
</comment>
<organism evidence="5 6">
    <name type="scientific">Phytohabitans kaempferiae</name>
    <dbReference type="NCBI Taxonomy" id="1620943"/>
    <lineage>
        <taxon>Bacteria</taxon>
        <taxon>Bacillati</taxon>
        <taxon>Actinomycetota</taxon>
        <taxon>Actinomycetes</taxon>
        <taxon>Micromonosporales</taxon>
        <taxon>Micromonosporaceae</taxon>
    </lineage>
</organism>
<keyword evidence="6" id="KW-1185">Reference proteome</keyword>
<proteinExistence type="inferred from homology"/>
<sequence length="226" mass="24425">MKPWLYLRVADLFAERPEGADEDVHYPESLVEAALEEFTSPGDLVLDPFAGFGTTLVVAERMGRRAIGVELLPERVELIRGRLSGGEVAVVQGDSRDLAALVDGPVDLCMTSPPYMSATDHPENPLNAYETLDGDYVAYLAEIGDIFRQVAGLLRPGGHAVVNVANVEDDGVITPLAWDMGRVISRHLVLQQETFLCWDALLPGISNDYCLTFGTAGSAEAPRPAS</sequence>
<name>A0ABV6ME84_9ACTN</name>
<comment type="similarity">
    <text evidence="3">Belongs to the N(4)/N(6)-methyltransferase family.</text>
</comment>
<accession>A0ABV6ME84</accession>
<dbReference type="PRINTS" id="PR00508">
    <property type="entry name" value="S21N4MTFRASE"/>
</dbReference>
<evidence type="ECO:0000256" key="2">
    <source>
        <dbReference type="ARBA" id="ARBA00022679"/>
    </source>
</evidence>
<dbReference type="InterPro" id="IPR029063">
    <property type="entry name" value="SAM-dependent_MTases_sf"/>
</dbReference>
<evidence type="ECO:0000259" key="4">
    <source>
        <dbReference type="Pfam" id="PF01555"/>
    </source>
</evidence>